<gene>
    <name evidence="2" type="ORF">VNO78_03876</name>
</gene>
<name>A0AAN9T535_PSOTE</name>
<evidence type="ECO:0000313" key="3">
    <source>
        <dbReference type="Proteomes" id="UP001386955"/>
    </source>
</evidence>
<feature type="compositionally biased region" description="Polar residues" evidence="1">
    <location>
        <begin position="27"/>
        <end position="39"/>
    </location>
</feature>
<protein>
    <submittedName>
        <fullName evidence="2">Uncharacterized protein</fullName>
    </submittedName>
</protein>
<feature type="compositionally biased region" description="Polar residues" evidence="1">
    <location>
        <begin position="47"/>
        <end position="58"/>
    </location>
</feature>
<accession>A0AAN9T535</accession>
<evidence type="ECO:0000313" key="2">
    <source>
        <dbReference type="EMBL" id="KAK7412417.1"/>
    </source>
</evidence>
<proteinExistence type="predicted"/>
<reference evidence="2 3" key="1">
    <citation type="submission" date="2024-01" db="EMBL/GenBank/DDBJ databases">
        <title>The genomes of 5 underutilized Papilionoideae crops provide insights into root nodulation and disease resistanc.</title>
        <authorList>
            <person name="Jiang F."/>
        </authorList>
    </citation>
    <scope>NUCLEOTIDE SEQUENCE [LARGE SCALE GENOMIC DNA]</scope>
    <source>
        <strain evidence="2">DUOXIRENSHENG_FW03</strain>
        <tissue evidence="2">Leaves</tissue>
    </source>
</reference>
<keyword evidence="3" id="KW-1185">Reference proteome</keyword>
<organism evidence="2 3">
    <name type="scientific">Psophocarpus tetragonolobus</name>
    <name type="common">Winged bean</name>
    <name type="synonym">Dolichos tetragonolobus</name>
    <dbReference type="NCBI Taxonomy" id="3891"/>
    <lineage>
        <taxon>Eukaryota</taxon>
        <taxon>Viridiplantae</taxon>
        <taxon>Streptophyta</taxon>
        <taxon>Embryophyta</taxon>
        <taxon>Tracheophyta</taxon>
        <taxon>Spermatophyta</taxon>
        <taxon>Magnoliopsida</taxon>
        <taxon>eudicotyledons</taxon>
        <taxon>Gunneridae</taxon>
        <taxon>Pentapetalae</taxon>
        <taxon>rosids</taxon>
        <taxon>fabids</taxon>
        <taxon>Fabales</taxon>
        <taxon>Fabaceae</taxon>
        <taxon>Papilionoideae</taxon>
        <taxon>50 kb inversion clade</taxon>
        <taxon>NPAAA clade</taxon>
        <taxon>indigoferoid/millettioid clade</taxon>
        <taxon>Phaseoleae</taxon>
        <taxon>Psophocarpus</taxon>
    </lineage>
</organism>
<evidence type="ECO:0000256" key="1">
    <source>
        <dbReference type="SAM" id="MobiDB-lite"/>
    </source>
</evidence>
<comment type="caution">
    <text evidence="2">The sequence shown here is derived from an EMBL/GenBank/DDBJ whole genome shotgun (WGS) entry which is preliminary data.</text>
</comment>
<dbReference type="Proteomes" id="UP001386955">
    <property type="component" value="Unassembled WGS sequence"/>
</dbReference>
<dbReference type="EMBL" id="JAYMYS010000001">
    <property type="protein sequence ID" value="KAK7412417.1"/>
    <property type="molecule type" value="Genomic_DNA"/>
</dbReference>
<dbReference type="AlphaFoldDB" id="A0AAN9T535"/>
<feature type="region of interest" description="Disordered" evidence="1">
    <location>
        <begin position="1"/>
        <end position="64"/>
    </location>
</feature>
<sequence>MPKGEGYGIASKHSKFHANYEREGSKAGSQKATTRNTGISCGGLDIQKQNSRQDTQFGNVADTRVNHGQRVGPLLCHKEKMCSTKLETGKSSHDLCRKGNASGLWELRDQPKDRWLKSTP</sequence>